<sequence length="675" mass="75280">MARHIIMKYCLLFLLLVANTVCAQNTVAPDTSHQLQNVVISGFQSNNKAATSLNIEGYSRQQMCDNAPFNLSDALAKMPGISQMSTGNSISKPVIRGLYGNRILVLYSGLRFDNQQWQDEHGLGLSQIGLDRVEIIKGPASLLYGSDAMGGVINVIEEKPVAEGYKADIGTQLFANTRGTLTDAGISKRHKDSWWRVRLGLENHADYSDGKGARVLNSRNQGYYLKAGMGFKRKNWTQENTFNFSLNKFGFIMEDLSSSFAPDGRWERGMNGPHHIVVLNLFNSQNTFQLKSSRLQLNAGVQSNIRMEDEGAGQISLNMHLFSALQNLKWEKQLRKNLSFTGNQQLTFENNTNYGGRIIIPDASFMELNLAGYLKWTRNKFIAEAGGGINSKYIHTIATRSLNIPGEAIQPFTRNNITGNGMVGAVYMPADGVNLKFNASTGSRSPNLAELSSNGLHEGVYRYEIGDPNLKIEQNLNTDIDVLVNKGSWAAGASGYYNQFFNYVYLTPTTEKFYGFPVYRYKQQGALIYGGEFFGTYTPAGKKEWQLKEVFAITNGVLADGNYLPFIPAYKSTTSLRYEKIRTGKITRIFVAPELVYVFKQDRPAQFETMTGSYALLNLSSGITINTVSGNWQIGLAGTNLTNTVYADHLSRLKYYGLNNQGRNIVLSLRKDFKW</sequence>
<dbReference type="InterPro" id="IPR039426">
    <property type="entry name" value="TonB-dep_rcpt-like"/>
</dbReference>
<evidence type="ECO:0000256" key="10">
    <source>
        <dbReference type="PROSITE-ProRule" id="PRU01360"/>
    </source>
</evidence>
<evidence type="ECO:0000256" key="7">
    <source>
        <dbReference type="ARBA" id="ARBA00023136"/>
    </source>
</evidence>
<keyword evidence="6 11" id="KW-0798">TonB box</keyword>
<evidence type="ECO:0000256" key="4">
    <source>
        <dbReference type="ARBA" id="ARBA00022692"/>
    </source>
</evidence>
<dbReference type="Gene3D" id="2.40.170.20">
    <property type="entry name" value="TonB-dependent receptor, beta-barrel domain"/>
    <property type="match status" value="1"/>
</dbReference>
<dbReference type="Proteomes" id="UP000239872">
    <property type="component" value="Unassembled WGS sequence"/>
</dbReference>
<accession>A0A2S7SRQ0</accession>
<evidence type="ECO:0000256" key="2">
    <source>
        <dbReference type="ARBA" id="ARBA00022448"/>
    </source>
</evidence>
<evidence type="ECO:0000313" key="16">
    <source>
        <dbReference type="Proteomes" id="UP000239872"/>
    </source>
</evidence>
<dbReference type="GO" id="GO:0015344">
    <property type="term" value="F:siderophore uptake transmembrane transporter activity"/>
    <property type="evidence" value="ECO:0007669"/>
    <property type="project" value="TreeGrafter"/>
</dbReference>
<evidence type="ECO:0000256" key="3">
    <source>
        <dbReference type="ARBA" id="ARBA00022452"/>
    </source>
</evidence>
<feature type="signal peptide" evidence="12">
    <location>
        <begin position="1"/>
        <end position="23"/>
    </location>
</feature>
<dbReference type="GO" id="GO:0009279">
    <property type="term" value="C:cell outer membrane"/>
    <property type="evidence" value="ECO:0007669"/>
    <property type="project" value="UniProtKB-SubCell"/>
</dbReference>
<evidence type="ECO:0000259" key="14">
    <source>
        <dbReference type="Pfam" id="PF07715"/>
    </source>
</evidence>
<dbReference type="PANTHER" id="PTHR30069:SF29">
    <property type="entry name" value="HEMOGLOBIN AND HEMOGLOBIN-HAPTOGLOBIN-BINDING PROTEIN 1-RELATED"/>
    <property type="match status" value="1"/>
</dbReference>
<gene>
    <name evidence="15" type="ORF">CJD36_018725</name>
</gene>
<protein>
    <recommendedName>
        <fullName evidence="17">TonB-dependent receptor</fullName>
    </recommendedName>
</protein>
<keyword evidence="3 10" id="KW-1134">Transmembrane beta strand</keyword>
<evidence type="ECO:0000259" key="13">
    <source>
        <dbReference type="Pfam" id="PF00593"/>
    </source>
</evidence>
<feature type="domain" description="TonB-dependent receptor-like beta-barrel" evidence="13">
    <location>
        <begin position="227"/>
        <end position="641"/>
    </location>
</feature>
<evidence type="ECO:0000256" key="9">
    <source>
        <dbReference type="ARBA" id="ARBA00023237"/>
    </source>
</evidence>
<dbReference type="SUPFAM" id="SSF56935">
    <property type="entry name" value="Porins"/>
    <property type="match status" value="1"/>
</dbReference>
<feature type="domain" description="TonB-dependent receptor plug" evidence="14">
    <location>
        <begin position="50"/>
        <end position="152"/>
    </location>
</feature>
<keyword evidence="5 12" id="KW-0732">Signal</keyword>
<proteinExistence type="inferred from homology"/>
<evidence type="ECO:0000256" key="12">
    <source>
        <dbReference type="SAM" id="SignalP"/>
    </source>
</evidence>
<organism evidence="15 16">
    <name type="scientific">Flavipsychrobacter stenotrophus</name>
    <dbReference type="NCBI Taxonomy" id="2077091"/>
    <lineage>
        <taxon>Bacteria</taxon>
        <taxon>Pseudomonadati</taxon>
        <taxon>Bacteroidota</taxon>
        <taxon>Chitinophagia</taxon>
        <taxon>Chitinophagales</taxon>
        <taxon>Chitinophagaceae</taxon>
        <taxon>Flavipsychrobacter</taxon>
    </lineage>
</organism>
<name>A0A2S7SRQ0_9BACT</name>
<dbReference type="PANTHER" id="PTHR30069">
    <property type="entry name" value="TONB-DEPENDENT OUTER MEMBRANE RECEPTOR"/>
    <property type="match status" value="1"/>
</dbReference>
<keyword evidence="7 10" id="KW-0472">Membrane</keyword>
<keyword evidence="8" id="KW-0675">Receptor</keyword>
<evidence type="ECO:0000256" key="8">
    <source>
        <dbReference type="ARBA" id="ARBA00023170"/>
    </source>
</evidence>
<keyword evidence="4 10" id="KW-0812">Transmembrane</keyword>
<comment type="subcellular location">
    <subcellularLocation>
        <location evidence="1 10">Cell outer membrane</location>
        <topology evidence="1 10">Multi-pass membrane protein</topology>
    </subcellularLocation>
</comment>
<dbReference type="InterPro" id="IPR036942">
    <property type="entry name" value="Beta-barrel_TonB_sf"/>
</dbReference>
<evidence type="ECO:0000256" key="6">
    <source>
        <dbReference type="ARBA" id="ARBA00023077"/>
    </source>
</evidence>
<dbReference type="Pfam" id="PF07715">
    <property type="entry name" value="Plug"/>
    <property type="match status" value="1"/>
</dbReference>
<keyword evidence="9 10" id="KW-0998">Cell outer membrane</keyword>
<keyword evidence="2 10" id="KW-0813">Transport</keyword>
<keyword evidence="16" id="KW-1185">Reference proteome</keyword>
<comment type="caution">
    <text evidence="15">The sequence shown here is derived from an EMBL/GenBank/DDBJ whole genome shotgun (WGS) entry which is preliminary data.</text>
</comment>
<evidence type="ECO:0000256" key="11">
    <source>
        <dbReference type="RuleBase" id="RU003357"/>
    </source>
</evidence>
<evidence type="ECO:0008006" key="17">
    <source>
        <dbReference type="Google" id="ProtNLM"/>
    </source>
</evidence>
<dbReference type="AlphaFoldDB" id="A0A2S7SRQ0"/>
<reference evidence="15 16" key="1">
    <citation type="submission" date="2018-01" db="EMBL/GenBank/DDBJ databases">
        <title>A novel member of the phylum Bacteroidetes isolated from glacier ice.</title>
        <authorList>
            <person name="Liu Q."/>
            <person name="Xin Y.-H."/>
        </authorList>
    </citation>
    <scope>NUCLEOTIDE SEQUENCE [LARGE SCALE GENOMIC DNA]</scope>
    <source>
        <strain evidence="15 16">RB1R16</strain>
    </source>
</reference>
<dbReference type="EMBL" id="PPSL01000006">
    <property type="protein sequence ID" value="PQJ09285.1"/>
    <property type="molecule type" value="Genomic_DNA"/>
</dbReference>
<comment type="similarity">
    <text evidence="10 11">Belongs to the TonB-dependent receptor family.</text>
</comment>
<dbReference type="Gene3D" id="2.170.130.10">
    <property type="entry name" value="TonB-dependent receptor, plug domain"/>
    <property type="match status" value="1"/>
</dbReference>
<evidence type="ECO:0000256" key="1">
    <source>
        <dbReference type="ARBA" id="ARBA00004571"/>
    </source>
</evidence>
<dbReference type="GO" id="GO:0044718">
    <property type="term" value="P:siderophore transmembrane transport"/>
    <property type="evidence" value="ECO:0007669"/>
    <property type="project" value="TreeGrafter"/>
</dbReference>
<dbReference type="InterPro" id="IPR000531">
    <property type="entry name" value="Beta-barrel_TonB"/>
</dbReference>
<dbReference type="InterPro" id="IPR012910">
    <property type="entry name" value="Plug_dom"/>
</dbReference>
<dbReference type="InterPro" id="IPR037066">
    <property type="entry name" value="Plug_dom_sf"/>
</dbReference>
<evidence type="ECO:0000256" key="5">
    <source>
        <dbReference type="ARBA" id="ARBA00022729"/>
    </source>
</evidence>
<evidence type="ECO:0000313" key="15">
    <source>
        <dbReference type="EMBL" id="PQJ09285.1"/>
    </source>
</evidence>
<dbReference type="PROSITE" id="PS52016">
    <property type="entry name" value="TONB_DEPENDENT_REC_3"/>
    <property type="match status" value="1"/>
</dbReference>
<feature type="chain" id="PRO_5015444315" description="TonB-dependent receptor" evidence="12">
    <location>
        <begin position="24"/>
        <end position="675"/>
    </location>
</feature>
<dbReference type="Pfam" id="PF00593">
    <property type="entry name" value="TonB_dep_Rec_b-barrel"/>
    <property type="match status" value="1"/>
</dbReference>